<sequence>MNPWRIQQNIPSKIKYIPQKEPNKQTDQQPQPGYHPLRLKGYCIDPSHRVCNLCISSTVSHLTQISGETYARENHKILTPIGVSAAIRGTNQTKSSSQQQVGSPSSSPMGRALSMQLFNERPTRKETTNEKKIEIEKEDALENQKGTNLKIVHNSTRANTTMGDGVSGSKDREGKRRIIFYRETKAGDGEPSARRHSAGSSPEFGKKGSSGSRKSHHSSSVTKAKSTDAVPETRMLTESVSPSSSLGDYTNSLASSADRISHSYWFELYKDDHGKQRKYYADENGNTSWTLPADAEVGDHELLTGTCCPSTDLPKLMIVPPPWEPQWSENKELFYHNRETDQVSWELPEKPPGSMITQSVSAPMLAFKKATVKGKYNILPPEITSDMMICVPVGNYGSIQEVHTMWSTWCYDMSFVGDFQIGKIEGVSGDGTLKTHKIAFLRQPLLCGSEDDPDELTLDHTTFLPKNYSIVLLLWLVSSSKDAVMDLRRLRKDCSARFKQCTTLLIIPTNEPRRREKEMDAMTKEGIVGRVGASDILEMNTSNREDVAKLLQLIVSTDDPLEKKEKTSKRFFAFGKSSEMTSGTTPEGVTVDEGAITSPVSSSRRPLTKKQAGPEDTLAQLLEDFSLNQAPEMDPRNVASELFRHPDKTIKKAQERAHKQILESEWTITVVNETEAECPFTSKGLVFTKSFKLSKYVYRFSVKRSMFNVSMSDSLTLTNNWAVKATFRLTNHYEFDATGFFSFYPSEGTIEKGKSVDIKVSYVCFQKTKVEQLLTIDMSVPSEDKNDKTVWTEIYHLPISLVGEDNEGSSSEFWEIDSSDVDTLKTLGGGASASVFLCSLWGVRVAMKRWEFGRLDEAPADFKRELDTLMKLRHPNVVSFIGAITAHPGRACLVIEYLELGGLDTVLKSTVELPFPIRVRMALDAARGMEFVHAQGKVHRDLKSLNLLVDTNFRVKVADFGESRDLAPQVMTKGIGTYLWMSPEVMNHQNYSFAADVFSMGVVLWELYTRILPDRKAEDISEGTMPPLPLDCPTHYRRLVGLCCTKDPTKRPNFVTLAGLLNGYYLELNNEAMKVTLDNAAAKAHVEDPTPTSPEDKSLTDRLVIRRAIHSGPHPAVDGGDASPKKSRSNSLHSNSPPTGRPTPPVPPPRNLPDNSSSSQLLPNKPIMSRGSSRILRKPGDDVS</sequence>
<evidence type="ECO:0000256" key="2">
    <source>
        <dbReference type="ARBA" id="ARBA00022741"/>
    </source>
</evidence>
<dbReference type="SMART" id="SM00456">
    <property type="entry name" value="WW"/>
    <property type="match status" value="2"/>
</dbReference>
<keyword evidence="4 7" id="KW-0067">ATP-binding</keyword>
<dbReference type="AlphaFoldDB" id="A0A2P6MUS3"/>
<dbReference type="CDD" id="cd00201">
    <property type="entry name" value="WW"/>
    <property type="match status" value="1"/>
</dbReference>
<feature type="compositionally biased region" description="Polar residues" evidence="8">
    <location>
        <begin position="153"/>
        <end position="162"/>
    </location>
</feature>
<dbReference type="SUPFAM" id="SSF56112">
    <property type="entry name" value="Protein kinase-like (PK-like)"/>
    <property type="match status" value="1"/>
</dbReference>
<dbReference type="PANTHER" id="PTHR44329">
    <property type="entry name" value="SERINE/THREONINE-PROTEIN KINASE TNNI3K-RELATED"/>
    <property type="match status" value="1"/>
</dbReference>
<keyword evidence="12" id="KW-1185">Reference proteome</keyword>
<keyword evidence="3" id="KW-0418">Kinase</keyword>
<feature type="compositionally biased region" description="Pro residues" evidence="8">
    <location>
        <begin position="1139"/>
        <end position="1151"/>
    </location>
</feature>
<feature type="domain" description="WW" evidence="10">
    <location>
        <begin position="317"/>
        <end position="350"/>
    </location>
</feature>
<feature type="compositionally biased region" description="Low complexity" evidence="8">
    <location>
        <begin position="95"/>
        <end position="107"/>
    </location>
</feature>
<evidence type="ECO:0000259" key="9">
    <source>
        <dbReference type="PROSITE" id="PS50011"/>
    </source>
</evidence>
<feature type="region of interest" description="Disordered" evidence="8">
    <location>
        <begin position="1"/>
        <end position="34"/>
    </location>
</feature>
<dbReference type="Gene3D" id="2.20.70.10">
    <property type="match status" value="1"/>
</dbReference>
<feature type="compositionally biased region" description="Basic and acidic residues" evidence="8">
    <location>
        <begin position="169"/>
        <end position="193"/>
    </location>
</feature>
<feature type="region of interest" description="Disordered" evidence="8">
    <location>
        <begin position="582"/>
        <end position="613"/>
    </location>
</feature>
<evidence type="ECO:0000256" key="4">
    <source>
        <dbReference type="ARBA" id="ARBA00022840"/>
    </source>
</evidence>
<dbReference type="InterPro" id="IPR013783">
    <property type="entry name" value="Ig-like_fold"/>
</dbReference>
<keyword evidence="1" id="KW-0808">Transferase</keyword>
<comment type="catalytic activity">
    <reaction evidence="5">
        <text>L-threonyl-[protein] + ATP = O-phospho-L-threonyl-[protein] + ADP + H(+)</text>
        <dbReference type="Rhea" id="RHEA:46608"/>
        <dbReference type="Rhea" id="RHEA-COMP:11060"/>
        <dbReference type="Rhea" id="RHEA-COMP:11605"/>
        <dbReference type="ChEBI" id="CHEBI:15378"/>
        <dbReference type="ChEBI" id="CHEBI:30013"/>
        <dbReference type="ChEBI" id="CHEBI:30616"/>
        <dbReference type="ChEBI" id="CHEBI:61977"/>
        <dbReference type="ChEBI" id="CHEBI:456216"/>
        <dbReference type="EC" id="2.7.11.1"/>
    </reaction>
</comment>
<evidence type="ECO:0000256" key="7">
    <source>
        <dbReference type="PROSITE-ProRule" id="PRU10141"/>
    </source>
</evidence>
<dbReference type="PANTHER" id="PTHR44329:SF288">
    <property type="entry name" value="MITOGEN-ACTIVATED PROTEIN KINASE KINASE KINASE 20"/>
    <property type="match status" value="1"/>
</dbReference>
<dbReference type="Gene3D" id="1.10.510.10">
    <property type="entry name" value="Transferase(Phosphotransferase) domain 1"/>
    <property type="match status" value="1"/>
</dbReference>
<dbReference type="InParanoid" id="A0A2P6MUS3"/>
<feature type="region of interest" description="Disordered" evidence="8">
    <location>
        <begin position="1111"/>
        <end position="1184"/>
    </location>
</feature>
<dbReference type="InterPro" id="IPR000719">
    <property type="entry name" value="Prot_kinase_dom"/>
</dbReference>
<dbReference type="EMBL" id="MDYQ01000389">
    <property type="protein sequence ID" value="PRP75396.1"/>
    <property type="molecule type" value="Genomic_DNA"/>
</dbReference>
<feature type="compositionally biased region" description="Basic and acidic residues" evidence="8">
    <location>
        <begin position="121"/>
        <end position="142"/>
    </location>
</feature>
<dbReference type="Gene3D" id="2.60.40.10">
    <property type="entry name" value="Immunoglobulins"/>
    <property type="match status" value="1"/>
</dbReference>
<feature type="region of interest" description="Disordered" evidence="8">
    <location>
        <begin position="90"/>
        <end position="248"/>
    </location>
</feature>
<accession>A0A2P6MUS3</accession>
<dbReference type="InterPro" id="IPR036020">
    <property type="entry name" value="WW_dom_sf"/>
</dbReference>
<dbReference type="GO" id="GO:0005524">
    <property type="term" value="F:ATP binding"/>
    <property type="evidence" value="ECO:0007669"/>
    <property type="project" value="UniProtKB-UniRule"/>
</dbReference>
<evidence type="ECO:0000256" key="3">
    <source>
        <dbReference type="ARBA" id="ARBA00022777"/>
    </source>
</evidence>
<proteinExistence type="predicted"/>
<dbReference type="CDD" id="cd13999">
    <property type="entry name" value="STKc_MAP3K-like"/>
    <property type="match status" value="1"/>
</dbReference>
<evidence type="ECO:0000256" key="6">
    <source>
        <dbReference type="ARBA" id="ARBA00048679"/>
    </source>
</evidence>
<dbReference type="InterPro" id="IPR001202">
    <property type="entry name" value="WW_dom"/>
</dbReference>
<evidence type="ECO:0000259" key="10">
    <source>
        <dbReference type="PROSITE" id="PS50020"/>
    </source>
</evidence>
<dbReference type="Proteomes" id="UP000241769">
    <property type="component" value="Unassembled WGS sequence"/>
</dbReference>
<feature type="binding site" evidence="7">
    <location>
        <position position="848"/>
    </location>
    <ligand>
        <name>ATP</name>
        <dbReference type="ChEBI" id="CHEBI:30616"/>
    </ligand>
</feature>
<evidence type="ECO:0000313" key="11">
    <source>
        <dbReference type="EMBL" id="PRP75396.1"/>
    </source>
</evidence>
<protein>
    <submittedName>
        <fullName evidence="11">Uncharacterized protein</fullName>
    </submittedName>
</protein>
<name>A0A2P6MUS3_9EUKA</name>
<dbReference type="InterPro" id="IPR011009">
    <property type="entry name" value="Kinase-like_dom_sf"/>
</dbReference>
<dbReference type="PROSITE" id="PS00107">
    <property type="entry name" value="PROTEIN_KINASE_ATP"/>
    <property type="match status" value="1"/>
</dbReference>
<comment type="caution">
    <text evidence="11">The sequence shown here is derived from an EMBL/GenBank/DDBJ whole genome shotgun (WGS) entry which is preliminary data.</text>
</comment>
<keyword evidence="2 7" id="KW-0547">Nucleotide-binding</keyword>
<dbReference type="InterPro" id="IPR051681">
    <property type="entry name" value="Ser/Thr_Kinases-Pseudokinases"/>
</dbReference>
<evidence type="ECO:0000256" key="5">
    <source>
        <dbReference type="ARBA" id="ARBA00047899"/>
    </source>
</evidence>
<dbReference type="OrthoDB" id="20134at2759"/>
<dbReference type="PROSITE" id="PS50011">
    <property type="entry name" value="PROTEIN_KINASE_DOM"/>
    <property type="match status" value="1"/>
</dbReference>
<dbReference type="GO" id="GO:0004674">
    <property type="term" value="F:protein serine/threonine kinase activity"/>
    <property type="evidence" value="ECO:0007669"/>
    <property type="project" value="UniProtKB-EC"/>
</dbReference>
<organism evidence="11 12">
    <name type="scientific">Planoprotostelium fungivorum</name>
    <dbReference type="NCBI Taxonomy" id="1890364"/>
    <lineage>
        <taxon>Eukaryota</taxon>
        <taxon>Amoebozoa</taxon>
        <taxon>Evosea</taxon>
        <taxon>Variosea</taxon>
        <taxon>Cavosteliida</taxon>
        <taxon>Cavosteliaceae</taxon>
        <taxon>Planoprotostelium</taxon>
    </lineage>
</organism>
<reference evidence="11 12" key="1">
    <citation type="journal article" date="2018" name="Genome Biol. Evol.">
        <title>Multiple Roots of Fruiting Body Formation in Amoebozoa.</title>
        <authorList>
            <person name="Hillmann F."/>
            <person name="Forbes G."/>
            <person name="Novohradska S."/>
            <person name="Ferling I."/>
            <person name="Riege K."/>
            <person name="Groth M."/>
            <person name="Westermann M."/>
            <person name="Marz M."/>
            <person name="Spaller T."/>
            <person name="Winckler T."/>
            <person name="Schaap P."/>
            <person name="Glockner G."/>
        </authorList>
    </citation>
    <scope>NUCLEOTIDE SEQUENCE [LARGE SCALE GENOMIC DNA]</scope>
    <source>
        <strain evidence="11 12">Jena</strain>
    </source>
</reference>
<dbReference type="SMART" id="SM00220">
    <property type="entry name" value="S_TKc"/>
    <property type="match status" value="1"/>
</dbReference>
<evidence type="ECO:0000256" key="1">
    <source>
        <dbReference type="ARBA" id="ARBA00022679"/>
    </source>
</evidence>
<feature type="compositionally biased region" description="Polar residues" evidence="8">
    <location>
        <begin position="1"/>
        <end position="11"/>
    </location>
</feature>
<evidence type="ECO:0000313" key="12">
    <source>
        <dbReference type="Proteomes" id="UP000241769"/>
    </source>
</evidence>
<gene>
    <name evidence="11" type="ORF">PROFUN_15710</name>
</gene>
<dbReference type="STRING" id="1890364.A0A2P6MUS3"/>
<comment type="catalytic activity">
    <reaction evidence="6">
        <text>L-seryl-[protein] + ATP = O-phospho-L-seryl-[protein] + ADP + H(+)</text>
        <dbReference type="Rhea" id="RHEA:17989"/>
        <dbReference type="Rhea" id="RHEA-COMP:9863"/>
        <dbReference type="Rhea" id="RHEA-COMP:11604"/>
        <dbReference type="ChEBI" id="CHEBI:15378"/>
        <dbReference type="ChEBI" id="CHEBI:29999"/>
        <dbReference type="ChEBI" id="CHEBI:30616"/>
        <dbReference type="ChEBI" id="CHEBI:83421"/>
        <dbReference type="ChEBI" id="CHEBI:456216"/>
        <dbReference type="EC" id="2.7.11.1"/>
    </reaction>
</comment>
<dbReference type="Pfam" id="PF07714">
    <property type="entry name" value="PK_Tyr_Ser-Thr"/>
    <property type="match status" value="1"/>
</dbReference>
<dbReference type="PROSITE" id="PS50020">
    <property type="entry name" value="WW_DOMAIN_2"/>
    <property type="match status" value="1"/>
</dbReference>
<feature type="domain" description="Protein kinase" evidence="9">
    <location>
        <begin position="821"/>
        <end position="1065"/>
    </location>
</feature>
<evidence type="ECO:0000256" key="8">
    <source>
        <dbReference type="SAM" id="MobiDB-lite"/>
    </source>
</evidence>
<dbReference type="InterPro" id="IPR017441">
    <property type="entry name" value="Protein_kinase_ATP_BS"/>
</dbReference>
<feature type="compositionally biased region" description="Polar residues" evidence="8">
    <location>
        <begin position="236"/>
        <end position="248"/>
    </location>
</feature>
<dbReference type="SUPFAM" id="SSF51045">
    <property type="entry name" value="WW domain"/>
    <property type="match status" value="1"/>
</dbReference>
<dbReference type="InterPro" id="IPR001245">
    <property type="entry name" value="Ser-Thr/Tyr_kinase_cat_dom"/>
</dbReference>